<dbReference type="CDD" id="cd03673">
    <property type="entry name" value="NUDIX_Ap6A_hydrolase"/>
    <property type="match status" value="1"/>
</dbReference>
<dbReference type="SUPFAM" id="SSF55811">
    <property type="entry name" value="Nudix"/>
    <property type="match status" value="1"/>
</dbReference>
<reference evidence="3" key="2">
    <citation type="submission" date="2021-04" db="EMBL/GenBank/DDBJ databases">
        <authorList>
            <person name="Gilroy R."/>
        </authorList>
    </citation>
    <scope>NUCLEOTIDE SEQUENCE</scope>
    <source>
        <strain evidence="3">Gambia16-554</strain>
    </source>
</reference>
<dbReference type="InterPro" id="IPR000086">
    <property type="entry name" value="NUDIX_hydrolase_dom"/>
</dbReference>
<dbReference type="InterPro" id="IPR051325">
    <property type="entry name" value="Nudix_hydrolase_domain"/>
</dbReference>
<gene>
    <name evidence="3" type="ORF">IAC04_05415</name>
</gene>
<sequence>MKTIFFNQRALILCREGEQAGKDPEAVIVIDHGCDTVLEDAVSTLDSGSGISRLYILCDNPESTYDRLRKLFTEVDAAGGLVGNDKEQYLLIFRNGLWDLPKGKREKGESTAENAVREVMEECGIPTPELGELICVTDHTYHRDGQFVLKHTYWYSMSVRSDVVTKPQTEEGITQTAWVPAGEIGEYAGESYPSIKNVFENAGLL</sequence>
<evidence type="ECO:0000313" key="4">
    <source>
        <dbReference type="Proteomes" id="UP000824115"/>
    </source>
</evidence>
<feature type="domain" description="Nudix hydrolase" evidence="2">
    <location>
        <begin position="73"/>
        <end position="200"/>
    </location>
</feature>
<dbReference type="GO" id="GO:0006754">
    <property type="term" value="P:ATP biosynthetic process"/>
    <property type="evidence" value="ECO:0007669"/>
    <property type="project" value="TreeGrafter"/>
</dbReference>
<dbReference type="PANTHER" id="PTHR21340:SF0">
    <property type="entry name" value="BIS(5'-NUCLEOSYL)-TETRAPHOSPHATASE [ASYMMETRICAL]"/>
    <property type="match status" value="1"/>
</dbReference>
<dbReference type="GO" id="GO:0004081">
    <property type="term" value="F:bis(5'-nucleosyl)-tetraphosphatase (asymmetrical) activity"/>
    <property type="evidence" value="ECO:0007669"/>
    <property type="project" value="TreeGrafter"/>
</dbReference>
<accession>A0A9D2K8X6</accession>
<name>A0A9D2K8X6_9BACT</name>
<dbReference type="GO" id="GO:0006167">
    <property type="term" value="P:AMP biosynthetic process"/>
    <property type="evidence" value="ECO:0007669"/>
    <property type="project" value="TreeGrafter"/>
</dbReference>
<dbReference type="Proteomes" id="UP000824115">
    <property type="component" value="Unassembled WGS sequence"/>
</dbReference>
<evidence type="ECO:0000259" key="2">
    <source>
        <dbReference type="PROSITE" id="PS51462"/>
    </source>
</evidence>
<keyword evidence="1" id="KW-0378">Hydrolase</keyword>
<dbReference type="InterPro" id="IPR015797">
    <property type="entry name" value="NUDIX_hydrolase-like_dom_sf"/>
</dbReference>
<dbReference type="Gene3D" id="3.90.79.10">
    <property type="entry name" value="Nucleoside Triphosphate Pyrophosphohydrolase"/>
    <property type="match status" value="1"/>
</dbReference>
<evidence type="ECO:0000256" key="1">
    <source>
        <dbReference type="ARBA" id="ARBA00022801"/>
    </source>
</evidence>
<evidence type="ECO:0000313" key="3">
    <source>
        <dbReference type="EMBL" id="HIZ85908.1"/>
    </source>
</evidence>
<dbReference type="Pfam" id="PF00293">
    <property type="entry name" value="NUDIX"/>
    <property type="match status" value="1"/>
</dbReference>
<comment type="caution">
    <text evidence="3">The sequence shown here is derived from an EMBL/GenBank/DDBJ whole genome shotgun (WGS) entry which is preliminary data.</text>
</comment>
<reference evidence="3" key="1">
    <citation type="journal article" date="2021" name="PeerJ">
        <title>Extensive microbial diversity within the chicken gut microbiome revealed by metagenomics and culture.</title>
        <authorList>
            <person name="Gilroy R."/>
            <person name="Ravi A."/>
            <person name="Getino M."/>
            <person name="Pursley I."/>
            <person name="Horton D.L."/>
            <person name="Alikhan N.F."/>
            <person name="Baker D."/>
            <person name="Gharbi K."/>
            <person name="Hall N."/>
            <person name="Watson M."/>
            <person name="Adriaenssens E.M."/>
            <person name="Foster-Nyarko E."/>
            <person name="Jarju S."/>
            <person name="Secka A."/>
            <person name="Antonio M."/>
            <person name="Oren A."/>
            <person name="Chaudhuri R.R."/>
            <person name="La Ragione R."/>
            <person name="Hildebrand F."/>
            <person name="Pallen M.J."/>
        </authorList>
    </citation>
    <scope>NUCLEOTIDE SEQUENCE</scope>
    <source>
        <strain evidence="3">Gambia16-554</strain>
    </source>
</reference>
<dbReference type="AlphaFoldDB" id="A0A9D2K8X6"/>
<dbReference type="PANTHER" id="PTHR21340">
    <property type="entry name" value="DIADENOSINE 5,5-P1,P4-TETRAPHOSPHATE PYROPHOSPHOHYDROLASE MUTT"/>
    <property type="match status" value="1"/>
</dbReference>
<protein>
    <submittedName>
        <fullName evidence="3">NUDIX domain-containing protein</fullName>
    </submittedName>
</protein>
<proteinExistence type="predicted"/>
<organism evidence="3 4">
    <name type="scientific">Candidatus Coprenecus stercoravium</name>
    <dbReference type="NCBI Taxonomy" id="2840735"/>
    <lineage>
        <taxon>Bacteria</taxon>
        <taxon>Pseudomonadati</taxon>
        <taxon>Bacteroidota</taxon>
        <taxon>Bacteroidia</taxon>
        <taxon>Bacteroidales</taxon>
        <taxon>Rikenellaceae</taxon>
        <taxon>Rikenellaceae incertae sedis</taxon>
        <taxon>Candidatus Coprenecus</taxon>
    </lineage>
</organism>
<dbReference type="EMBL" id="DXAW01000096">
    <property type="protein sequence ID" value="HIZ85908.1"/>
    <property type="molecule type" value="Genomic_DNA"/>
</dbReference>
<dbReference type="PROSITE" id="PS51462">
    <property type="entry name" value="NUDIX"/>
    <property type="match status" value="1"/>
</dbReference>